<evidence type="ECO:0000313" key="5">
    <source>
        <dbReference type="Proteomes" id="UP000016986"/>
    </source>
</evidence>
<evidence type="ECO:0000256" key="1">
    <source>
        <dbReference type="ARBA" id="ARBA00009986"/>
    </source>
</evidence>
<dbReference type="Gene3D" id="3.40.309.10">
    <property type="entry name" value="Aldehyde Dehydrogenase, Chain A, domain 2"/>
    <property type="match status" value="1"/>
</dbReference>
<evidence type="ECO:0000313" key="4">
    <source>
        <dbReference type="EMBL" id="GAD51972.1"/>
    </source>
</evidence>
<protein>
    <submittedName>
        <fullName evidence="4">Aldehyde dehydrogenase</fullName>
    </submittedName>
</protein>
<dbReference type="InterPro" id="IPR015590">
    <property type="entry name" value="Aldehyde_DH_dom"/>
</dbReference>
<dbReference type="GO" id="GO:0016620">
    <property type="term" value="F:oxidoreductase activity, acting on the aldehyde or oxo group of donors, NAD or NADP as acceptor"/>
    <property type="evidence" value="ECO:0007669"/>
    <property type="project" value="InterPro"/>
</dbReference>
<organism evidence="4 5">
    <name type="scientific">Halarchaeum acidiphilum MH1-52-1</name>
    <dbReference type="NCBI Taxonomy" id="1261545"/>
    <lineage>
        <taxon>Archaea</taxon>
        <taxon>Methanobacteriati</taxon>
        <taxon>Methanobacteriota</taxon>
        <taxon>Stenosarchaea group</taxon>
        <taxon>Halobacteria</taxon>
        <taxon>Halobacteriales</taxon>
        <taxon>Halobacteriaceae</taxon>
    </lineage>
</organism>
<comment type="similarity">
    <text evidence="1">Belongs to the aldehyde dehydrogenase family.</text>
</comment>
<dbReference type="InterPro" id="IPR016163">
    <property type="entry name" value="Ald_DH_C"/>
</dbReference>
<proteinExistence type="inferred from homology"/>
<dbReference type="PANTHER" id="PTHR42986">
    <property type="entry name" value="BENZALDEHYDE DEHYDROGENASE YFMT"/>
    <property type="match status" value="1"/>
</dbReference>
<dbReference type="AlphaFoldDB" id="U2YTA1"/>
<dbReference type="eggNOG" id="arCOG01252">
    <property type="taxonomic scope" value="Archaea"/>
</dbReference>
<dbReference type="Proteomes" id="UP000016986">
    <property type="component" value="Unassembled WGS sequence"/>
</dbReference>
<evidence type="ECO:0000259" key="3">
    <source>
        <dbReference type="Pfam" id="PF00171"/>
    </source>
</evidence>
<dbReference type="EMBL" id="BATA01000012">
    <property type="protein sequence ID" value="GAD51972.1"/>
    <property type="molecule type" value="Genomic_DNA"/>
</dbReference>
<name>U2YTA1_9EURY</name>
<keyword evidence="5" id="KW-1185">Reference proteome</keyword>
<dbReference type="InterPro" id="IPR016161">
    <property type="entry name" value="Ald_DH/histidinol_DH"/>
</dbReference>
<dbReference type="PANTHER" id="PTHR42986:SF1">
    <property type="entry name" value="BENZALDEHYDE DEHYDROGENASE YFMT"/>
    <property type="match status" value="1"/>
</dbReference>
<evidence type="ECO:0000256" key="2">
    <source>
        <dbReference type="ARBA" id="ARBA00023027"/>
    </source>
</evidence>
<comment type="caution">
    <text evidence="4">The sequence shown here is derived from an EMBL/GenBank/DDBJ whole genome shotgun (WGS) entry which is preliminary data.</text>
</comment>
<keyword evidence="2" id="KW-0520">NAD</keyword>
<gene>
    <name evidence="4" type="ORF">MBEHAL_0732</name>
</gene>
<accession>U2YTA1</accession>
<reference evidence="4 5" key="1">
    <citation type="submission" date="2013-09" db="EMBL/GenBank/DDBJ databases">
        <title>Whole genome sequencing of Halarchaeum acidiphilum strain MH1-52-1.</title>
        <authorList>
            <person name="Shimane Y."/>
            <person name="Minegishi H."/>
            <person name="Nishi S."/>
            <person name="Echigo A."/>
            <person name="Shuto A."/>
            <person name="Konishi M."/>
            <person name="Ito T."/>
            <person name="Ohkuma M."/>
            <person name="Ohta Y."/>
            <person name="Nagano Y."/>
            <person name="Tsubouchi T."/>
            <person name="Mori K."/>
            <person name="Usui K."/>
            <person name="Kamekura M."/>
            <person name="Usami R."/>
            <person name="Takaki Y."/>
            <person name="Hatada Y."/>
        </authorList>
    </citation>
    <scope>NUCLEOTIDE SEQUENCE [LARGE SCALE GENOMIC DNA]</scope>
    <source>
        <strain evidence="4 5">JCM 16109</strain>
    </source>
</reference>
<dbReference type="Pfam" id="PF00171">
    <property type="entry name" value="Aldedh"/>
    <property type="match status" value="1"/>
</dbReference>
<dbReference type="SUPFAM" id="SSF53720">
    <property type="entry name" value="ALDH-like"/>
    <property type="match status" value="1"/>
</dbReference>
<sequence length="155" mass="16208">MLGYVEETIEAGATLETGGETAEIDGSDDSLVVKPTVLSGVTNDMAAACNETFGPIAPVIPFSDVDEAVELANDTEFGLSGAVHAGDLGVAKDIADRMETGHVHINDQPINDEAHVPFGGIGASGVGGYNSDAFLDEITQTKWISLQHDARDYPF</sequence>
<feature type="domain" description="Aldehyde dehydrogenase" evidence="3">
    <location>
        <begin position="2"/>
        <end position="144"/>
    </location>
</feature>